<keyword evidence="2" id="KW-0472">Membrane</keyword>
<feature type="compositionally biased region" description="Low complexity" evidence="1">
    <location>
        <begin position="298"/>
        <end position="316"/>
    </location>
</feature>
<proteinExistence type="predicted"/>
<dbReference type="EMBL" id="JADNRY010000013">
    <property type="protein sequence ID" value="KAF9074327.1"/>
    <property type="molecule type" value="Genomic_DNA"/>
</dbReference>
<comment type="caution">
    <text evidence="3">The sequence shown here is derived from an EMBL/GenBank/DDBJ whole genome shotgun (WGS) entry which is preliminary data.</text>
</comment>
<feature type="region of interest" description="Disordered" evidence="1">
    <location>
        <begin position="295"/>
        <end position="316"/>
    </location>
</feature>
<accession>A0A9P5UCN6</accession>
<protein>
    <submittedName>
        <fullName evidence="3">Uncharacterized protein</fullName>
    </submittedName>
</protein>
<organism evidence="3 4">
    <name type="scientific">Rhodocollybia butyracea</name>
    <dbReference type="NCBI Taxonomy" id="206335"/>
    <lineage>
        <taxon>Eukaryota</taxon>
        <taxon>Fungi</taxon>
        <taxon>Dikarya</taxon>
        <taxon>Basidiomycota</taxon>
        <taxon>Agaricomycotina</taxon>
        <taxon>Agaricomycetes</taxon>
        <taxon>Agaricomycetidae</taxon>
        <taxon>Agaricales</taxon>
        <taxon>Marasmiineae</taxon>
        <taxon>Omphalotaceae</taxon>
        <taxon>Rhodocollybia</taxon>
    </lineage>
</organism>
<reference evidence="3" key="1">
    <citation type="submission" date="2020-11" db="EMBL/GenBank/DDBJ databases">
        <authorList>
            <consortium name="DOE Joint Genome Institute"/>
            <person name="Ahrendt S."/>
            <person name="Riley R."/>
            <person name="Andreopoulos W."/>
            <person name="Labutti K."/>
            <person name="Pangilinan J."/>
            <person name="Ruiz-Duenas F.J."/>
            <person name="Barrasa J.M."/>
            <person name="Sanchez-Garcia M."/>
            <person name="Camarero S."/>
            <person name="Miyauchi S."/>
            <person name="Serrano A."/>
            <person name="Linde D."/>
            <person name="Babiker R."/>
            <person name="Drula E."/>
            <person name="Ayuso-Fernandez I."/>
            <person name="Pacheco R."/>
            <person name="Padilla G."/>
            <person name="Ferreira P."/>
            <person name="Barriuso J."/>
            <person name="Kellner H."/>
            <person name="Castanera R."/>
            <person name="Alfaro M."/>
            <person name="Ramirez L."/>
            <person name="Pisabarro A.G."/>
            <person name="Kuo A."/>
            <person name="Tritt A."/>
            <person name="Lipzen A."/>
            <person name="He G."/>
            <person name="Yan M."/>
            <person name="Ng V."/>
            <person name="Cullen D."/>
            <person name="Martin F."/>
            <person name="Rosso M.-N."/>
            <person name="Henrissat B."/>
            <person name="Hibbett D."/>
            <person name="Martinez A.T."/>
            <person name="Grigoriev I.V."/>
        </authorList>
    </citation>
    <scope>NUCLEOTIDE SEQUENCE</scope>
    <source>
        <strain evidence="3">AH 40177</strain>
    </source>
</reference>
<keyword evidence="4" id="KW-1185">Reference proteome</keyword>
<gene>
    <name evidence="3" type="ORF">BDP27DRAFT_1214314</name>
</gene>
<dbReference type="OrthoDB" id="2563669at2759"/>
<keyword evidence="2" id="KW-1133">Transmembrane helix</keyword>
<evidence type="ECO:0000256" key="1">
    <source>
        <dbReference type="SAM" id="MobiDB-lite"/>
    </source>
</evidence>
<feature type="transmembrane region" description="Helical" evidence="2">
    <location>
        <begin position="325"/>
        <end position="342"/>
    </location>
</feature>
<name>A0A9P5UCN6_9AGAR</name>
<dbReference type="Proteomes" id="UP000772434">
    <property type="component" value="Unassembled WGS sequence"/>
</dbReference>
<evidence type="ECO:0000313" key="4">
    <source>
        <dbReference type="Proteomes" id="UP000772434"/>
    </source>
</evidence>
<keyword evidence="2" id="KW-0812">Transmembrane</keyword>
<sequence length="344" mass="36489">MDSSALNANITVDDFDSVVSYPDQSAWITPDPSSADYHPESSPWLLGTFHKTNTINASVSLNFTGPALYIYGFSGPEYGSYEVQLDSSSVVFSAYASSNGSLPHLLFGESNLTYDNHELTIRNLGALNGDGGGNSLLFDFLKFTVQLAPAGASVSNTTIQENDPSLTYSGDWNTNMSGNFSGGGSSFTNEDNASVSFPFNGSAIYVFGDKKNDHGLYTVILDNGTEQVFDGVSGCGGVFGQTCEQQQPTLAYFASNLAQGEHSLKIFNLAGVNQSYFDLDSIVLTIPSSYAPRSLTNGSDSGPSASSSSGSSGMNGMNGALRSPTYPFSFLPLLIFSIAWLLKL</sequence>
<evidence type="ECO:0000256" key="2">
    <source>
        <dbReference type="SAM" id="Phobius"/>
    </source>
</evidence>
<evidence type="ECO:0000313" key="3">
    <source>
        <dbReference type="EMBL" id="KAF9074327.1"/>
    </source>
</evidence>
<dbReference type="Gene3D" id="2.60.120.260">
    <property type="entry name" value="Galactose-binding domain-like"/>
    <property type="match status" value="2"/>
</dbReference>
<dbReference type="AlphaFoldDB" id="A0A9P5UCN6"/>